<dbReference type="GeneID" id="17325197"/>
<accession>R7QJM7</accession>
<organism evidence="2 3">
    <name type="scientific">Chondrus crispus</name>
    <name type="common">Carrageen Irish moss</name>
    <name type="synonym">Polymorpha crispa</name>
    <dbReference type="NCBI Taxonomy" id="2769"/>
    <lineage>
        <taxon>Eukaryota</taxon>
        <taxon>Rhodophyta</taxon>
        <taxon>Florideophyceae</taxon>
        <taxon>Rhodymeniophycidae</taxon>
        <taxon>Gigartinales</taxon>
        <taxon>Gigartinaceae</taxon>
        <taxon>Chondrus</taxon>
    </lineage>
</organism>
<name>R7QJM7_CHOCR</name>
<proteinExistence type="predicted"/>
<dbReference type="RefSeq" id="XP_005717481.1">
    <property type="nucleotide sequence ID" value="XM_005717424.1"/>
</dbReference>
<evidence type="ECO:0000256" key="1">
    <source>
        <dbReference type="SAM" id="MobiDB-lite"/>
    </source>
</evidence>
<reference evidence="3" key="1">
    <citation type="journal article" date="2013" name="Proc. Natl. Acad. Sci. U.S.A.">
        <title>Genome structure and metabolic features in the red seaweed Chondrus crispus shed light on evolution of the Archaeplastida.</title>
        <authorList>
            <person name="Collen J."/>
            <person name="Porcel B."/>
            <person name="Carre W."/>
            <person name="Ball S.G."/>
            <person name="Chaparro C."/>
            <person name="Tonon T."/>
            <person name="Barbeyron T."/>
            <person name="Michel G."/>
            <person name="Noel B."/>
            <person name="Valentin K."/>
            <person name="Elias M."/>
            <person name="Artiguenave F."/>
            <person name="Arun A."/>
            <person name="Aury J.M."/>
            <person name="Barbosa-Neto J.F."/>
            <person name="Bothwell J.H."/>
            <person name="Bouget F.Y."/>
            <person name="Brillet L."/>
            <person name="Cabello-Hurtado F."/>
            <person name="Capella-Gutierrez S."/>
            <person name="Charrier B."/>
            <person name="Cladiere L."/>
            <person name="Cock J.M."/>
            <person name="Coelho S.M."/>
            <person name="Colleoni C."/>
            <person name="Czjzek M."/>
            <person name="Da Silva C."/>
            <person name="Delage L."/>
            <person name="Denoeud F."/>
            <person name="Deschamps P."/>
            <person name="Dittami S.M."/>
            <person name="Gabaldon T."/>
            <person name="Gachon C.M."/>
            <person name="Groisillier A."/>
            <person name="Herve C."/>
            <person name="Jabbari K."/>
            <person name="Katinka M."/>
            <person name="Kloareg B."/>
            <person name="Kowalczyk N."/>
            <person name="Labadie K."/>
            <person name="Leblanc C."/>
            <person name="Lopez P.J."/>
            <person name="McLachlan D.H."/>
            <person name="Meslet-Cladiere L."/>
            <person name="Moustafa A."/>
            <person name="Nehr Z."/>
            <person name="Nyvall Collen P."/>
            <person name="Panaud O."/>
            <person name="Partensky F."/>
            <person name="Poulain J."/>
            <person name="Rensing S.A."/>
            <person name="Rousvoal S."/>
            <person name="Samson G."/>
            <person name="Symeonidi A."/>
            <person name="Weissenbach J."/>
            <person name="Zambounis A."/>
            <person name="Wincker P."/>
            <person name="Boyen C."/>
        </authorList>
    </citation>
    <scope>NUCLEOTIDE SEQUENCE [LARGE SCALE GENOMIC DNA]</scope>
    <source>
        <strain evidence="3">cv. Stackhouse</strain>
    </source>
</reference>
<dbReference type="EMBL" id="HG001852">
    <property type="protein sequence ID" value="CDF37610.1"/>
    <property type="molecule type" value="Genomic_DNA"/>
</dbReference>
<evidence type="ECO:0000313" key="3">
    <source>
        <dbReference type="Proteomes" id="UP000012073"/>
    </source>
</evidence>
<dbReference type="AlphaFoldDB" id="R7QJM7"/>
<feature type="region of interest" description="Disordered" evidence="1">
    <location>
        <begin position="1"/>
        <end position="45"/>
    </location>
</feature>
<protein>
    <submittedName>
        <fullName evidence="2">Uncharacterized protein</fullName>
    </submittedName>
</protein>
<keyword evidence="3" id="KW-1185">Reference proteome</keyword>
<dbReference type="KEGG" id="ccp:CHC_T00005596001"/>
<dbReference type="Proteomes" id="UP000012073">
    <property type="component" value="Unassembled WGS sequence"/>
</dbReference>
<gene>
    <name evidence="2" type="ORF">CHC_T00005596001</name>
</gene>
<dbReference type="Gramene" id="CDF37610">
    <property type="protein sequence ID" value="CDF37610"/>
    <property type="gene ID" value="CHC_T00005596001"/>
</dbReference>
<evidence type="ECO:0000313" key="2">
    <source>
        <dbReference type="EMBL" id="CDF37610.1"/>
    </source>
</evidence>
<sequence>MIAGALGRSQRESIYGGENKEMPNWGSVNVEHKNSRTRNLISPPR</sequence>